<dbReference type="InterPro" id="IPR011006">
    <property type="entry name" value="CheY-like_superfamily"/>
</dbReference>
<comment type="caution">
    <text evidence="4">The sequence shown here is derived from an EMBL/GenBank/DDBJ whole genome shotgun (WGS) entry which is preliminary data.</text>
</comment>
<evidence type="ECO:0000259" key="3">
    <source>
        <dbReference type="PROSITE" id="PS50110"/>
    </source>
</evidence>
<dbReference type="RefSeq" id="WP_188659761.1">
    <property type="nucleotide sequence ID" value="NZ_BMHV01000001.1"/>
</dbReference>
<reference evidence="4" key="1">
    <citation type="journal article" date="2014" name="Int. J. Syst. Evol. Microbiol.">
        <title>Complete genome sequence of Corynebacterium casei LMG S-19264T (=DSM 44701T), isolated from a smear-ripened cheese.</title>
        <authorList>
            <consortium name="US DOE Joint Genome Institute (JGI-PGF)"/>
            <person name="Walter F."/>
            <person name="Albersmeier A."/>
            <person name="Kalinowski J."/>
            <person name="Ruckert C."/>
        </authorList>
    </citation>
    <scope>NUCLEOTIDE SEQUENCE</scope>
    <source>
        <strain evidence="4">CGMCC 1.15254</strain>
    </source>
</reference>
<dbReference type="Gene3D" id="3.40.50.2300">
    <property type="match status" value="1"/>
</dbReference>
<gene>
    <name evidence="4" type="ORF">GCM10011332_00540</name>
</gene>
<dbReference type="PROSITE" id="PS50110">
    <property type="entry name" value="RESPONSE_REGULATORY"/>
    <property type="match status" value="1"/>
</dbReference>
<dbReference type="AlphaFoldDB" id="A0A917BLY7"/>
<proteinExistence type="predicted"/>
<evidence type="ECO:0000256" key="2">
    <source>
        <dbReference type="PROSITE-ProRule" id="PRU00169"/>
    </source>
</evidence>
<sequence length="131" mass="14223">MTHTPPPPLKALIVDDEDLVRNAVAMVLRRNQFEAIAVSSGEQGREACRKNTFDIILTDLVMPQMDGVEFIQALRADGITTPIITFTGGARVGHQNLSSQAIESGACLTLRKPVNKQQLLDAIATALEISR</sequence>
<evidence type="ECO:0000256" key="1">
    <source>
        <dbReference type="ARBA" id="ARBA00022553"/>
    </source>
</evidence>
<protein>
    <recommendedName>
        <fullName evidence="3">Response regulatory domain-containing protein</fullName>
    </recommendedName>
</protein>
<feature type="modified residue" description="4-aspartylphosphate" evidence="2">
    <location>
        <position position="59"/>
    </location>
</feature>
<dbReference type="InterPro" id="IPR001789">
    <property type="entry name" value="Sig_transdc_resp-reg_receiver"/>
</dbReference>
<reference evidence="4" key="2">
    <citation type="submission" date="2020-09" db="EMBL/GenBank/DDBJ databases">
        <authorList>
            <person name="Sun Q."/>
            <person name="Zhou Y."/>
        </authorList>
    </citation>
    <scope>NUCLEOTIDE SEQUENCE</scope>
    <source>
        <strain evidence="4">CGMCC 1.15254</strain>
    </source>
</reference>
<dbReference type="EMBL" id="BMHV01000001">
    <property type="protein sequence ID" value="GGF51234.1"/>
    <property type="molecule type" value="Genomic_DNA"/>
</dbReference>
<feature type="domain" description="Response regulatory" evidence="3">
    <location>
        <begin position="10"/>
        <end position="127"/>
    </location>
</feature>
<dbReference type="PANTHER" id="PTHR44591:SF3">
    <property type="entry name" value="RESPONSE REGULATORY DOMAIN-CONTAINING PROTEIN"/>
    <property type="match status" value="1"/>
</dbReference>
<keyword evidence="1 2" id="KW-0597">Phosphoprotein</keyword>
<dbReference type="SMART" id="SM00448">
    <property type="entry name" value="REC"/>
    <property type="match status" value="1"/>
</dbReference>
<dbReference type="InterPro" id="IPR050595">
    <property type="entry name" value="Bact_response_regulator"/>
</dbReference>
<name>A0A917BLY7_9PROT</name>
<accession>A0A917BLY7</accession>
<dbReference type="GO" id="GO:0000160">
    <property type="term" value="P:phosphorelay signal transduction system"/>
    <property type="evidence" value="ECO:0007669"/>
    <property type="project" value="InterPro"/>
</dbReference>
<dbReference type="SUPFAM" id="SSF52172">
    <property type="entry name" value="CheY-like"/>
    <property type="match status" value="1"/>
</dbReference>
<keyword evidence="5" id="KW-1185">Reference proteome</keyword>
<dbReference type="Proteomes" id="UP000632498">
    <property type="component" value="Unassembled WGS sequence"/>
</dbReference>
<dbReference type="CDD" id="cd00156">
    <property type="entry name" value="REC"/>
    <property type="match status" value="1"/>
</dbReference>
<dbReference type="PANTHER" id="PTHR44591">
    <property type="entry name" value="STRESS RESPONSE REGULATOR PROTEIN 1"/>
    <property type="match status" value="1"/>
</dbReference>
<dbReference type="Pfam" id="PF00072">
    <property type="entry name" value="Response_reg"/>
    <property type="match status" value="1"/>
</dbReference>
<evidence type="ECO:0000313" key="5">
    <source>
        <dbReference type="Proteomes" id="UP000632498"/>
    </source>
</evidence>
<organism evidence="4 5">
    <name type="scientific">Terasakiella brassicae</name>
    <dbReference type="NCBI Taxonomy" id="1634917"/>
    <lineage>
        <taxon>Bacteria</taxon>
        <taxon>Pseudomonadati</taxon>
        <taxon>Pseudomonadota</taxon>
        <taxon>Alphaproteobacteria</taxon>
        <taxon>Rhodospirillales</taxon>
        <taxon>Terasakiellaceae</taxon>
        <taxon>Terasakiella</taxon>
    </lineage>
</organism>
<evidence type="ECO:0000313" key="4">
    <source>
        <dbReference type="EMBL" id="GGF51234.1"/>
    </source>
</evidence>